<sequence length="122" mass="13960">MVWDRAPQLVPTERSARMSADEQPRWECDCGHLNVSTVSHCSKCSVLKREERELRQSARSEQGLGRGGGYFERDTSGRRDMKDLGQAKNGLDIYGRRRTEEKKGKKEEKETKADRQSRGCKA</sequence>
<dbReference type="AlphaFoldDB" id="A0AA36IR58"/>
<evidence type="ECO:0000313" key="2">
    <source>
        <dbReference type="EMBL" id="CAJ1392466.1"/>
    </source>
</evidence>
<feature type="compositionally biased region" description="Basic and acidic residues" evidence="1">
    <location>
        <begin position="14"/>
        <end position="23"/>
    </location>
</feature>
<accession>A0AA36IR58</accession>
<keyword evidence="3" id="KW-1185">Reference proteome</keyword>
<evidence type="ECO:0000256" key="1">
    <source>
        <dbReference type="SAM" id="MobiDB-lite"/>
    </source>
</evidence>
<organism evidence="2 3">
    <name type="scientific">Effrenium voratum</name>
    <dbReference type="NCBI Taxonomy" id="2562239"/>
    <lineage>
        <taxon>Eukaryota</taxon>
        <taxon>Sar</taxon>
        <taxon>Alveolata</taxon>
        <taxon>Dinophyceae</taxon>
        <taxon>Suessiales</taxon>
        <taxon>Symbiodiniaceae</taxon>
        <taxon>Effrenium</taxon>
    </lineage>
</organism>
<feature type="region of interest" description="Disordered" evidence="1">
    <location>
        <begin position="1"/>
        <end position="23"/>
    </location>
</feature>
<comment type="caution">
    <text evidence="2">The sequence shown here is derived from an EMBL/GenBank/DDBJ whole genome shotgun (WGS) entry which is preliminary data.</text>
</comment>
<gene>
    <name evidence="2" type="ORF">EVOR1521_LOCUS17556</name>
</gene>
<protein>
    <recommendedName>
        <fullName evidence="4">RanBP2-type domain-containing protein</fullName>
    </recommendedName>
</protein>
<dbReference type="EMBL" id="CAUJNA010002336">
    <property type="protein sequence ID" value="CAJ1392466.1"/>
    <property type="molecule type" value="Genomic_DNA"/>
</dbReference>
<evidence type="ECO:0008006" key="4">
    <source>
        <dbReference type="Google" id="ProtNLM"/>
    </source>
</evidence>
<reference evidence="2" key="1">
    <citation type="submission" date="2023-08" db="EMBL/GenBank/DDBJ databases">
        <authorList>
            <person name="Chen Y."/>
            <person name="Shah S."/>
            <person name="Dougan E. K."/>
            <person name="Thang M."/>
            <person name="Chan C."/>
        </authorList>
    </citation>
    <scope>NUCLEOTIDE SEQUENCE</scope>
</reference>
<feature type="compositionally biased region" description="Basic and acidic residues" evidence="1">
    <location>
        <begin position="71"/>
        <end position="85"/>
    </location>
</feature>
<dbReference type="Proteomes" id="UP001178507">
    <property type="component" value="Unassembled WGS sequence"/>
</dbReference>
<name>A0AA36IR58_9DINO</name>
<proteinExistence type="predicted"/>
<feature type="region of interest" description="Disordered" evidence="1">
    <location>
        <begin position="52"/>
        <end position="122"/>
    </location>
</feature>
<feature type="compositionally biased region" description="Basic and acidic residues" evidence="1">
    <location>
        <begin position="94"/>
        <end position="122"/>
    </location>
</feature>
<evidence type="ECO:0000313" key="3">
    <source>
        <dbReference type="Proteomes" id="UP001178507"/>
    </source>
</evidence>